<evidence type="ECO:0000259" key="4">
    <source>
        <dbReference type="Pfam" id="PF03328"/>
    </source>
</evidence>
<dbReference type="PANTHER" id="PTHR30502:SF0">
    <property type="entry name" value="PHOSPHOENOLPYRUVATE CARBOXYLASE FAMILY PROTEIN"/>
    <property type="match status" value="1"/>
</dbReference>
<dbReference type="GO" id="GO:0046872">
    <property type="term" value="F:metal ion binding"/>
    <property type="evidence" value="ECO:0007669"/>
    <property type="project" value="UniProtKB-KW"/>
</dbReference>
<gene>
    <name evidence="5" type="ORF">METZ01_LOCUS293945</name>
</gene>
<protein>
    <recommendedName>
        <fullName evidence="4">HpcH/HpaI aldolase/citrate lyase domain-containing protein</fullName>
    </recommendedName>
</protein>
<comment type="similarity">
    <text evidence="1">Belongs to the HpcH/HpaI aldolase family.</text>
</comment>
<sequence>MESIKRENLTKKKLLNGEIIKVPEINRVFDPTVVETLASVGYECVWVDMEHSHADFRDLATLVLASRACNLDIFVRIPHGPYNQIIKTLEIGASGLIWPHCKSASEAKSFVEMAKYHPSGMRGMGGGRDSEFGKAEKPDYFDFANENVLLGVMIEDKEGVDACEEIAKVDGIDLLFVGPGDLSQSYGVHRESGHPILHPKITEAFQKVGSSCRA</sequence>
<evidence type="ECO:0000256" key="1">
    <source>
        <dbReference type="ARBA" id="ARBA00005568"/>
    </source>
</evidence>
<keyword evidence="3" id="KW-0456">Lyase</keyword>
<keyword evidence="2" id="KW-0479">Metal-binding</keyword>
<reference evidence="5" key="1">
    <citation type="submission" date="2018-05" db="EMBL/GenBank/DDBJ databases">
        <authorList>
            <person name="Lanie J.A."/>
            <person name="Ng W.-L."/>
            <person name="Kazmierczak K.M."/>
            <person name="Andrzejewski T.M."/>
            <person name="Davidsen T.M."/>
            <person name="Wayne K.J."/>
            <person name="Tettelin H."/>
            <person name="Glass J.I."/>
            <person name="Rusch D."/>
            <person name="Podicherti R."/>
            <person name="Tsui H.-C.T."/>
            <person name="Winkler M.E."/>
        </authorList>
    </citation>
    <scope>NUCLEOTIDE SEQUENCE</scope>
</reference>
<dbReference type="InterPro" id="IPR005000">
    <property type="entry name" value="Aldolase/citrate-lyase_domain"/>
</dbReference>
<dbReference type="AlphaFoldDB" id="A0A382M1Q2"/>
<dbReference type="PANTHER" id="PTHR30502">
    <property type="entry name" value="2-KETO-3-DEOXY-L-RHAMNONATE ALDOLASE"/>
    <property type="match status" value="1"/>
</dbReference>
<dbReference type="Gene3D" id="3.20.20.60">
    <property type="entry name" value="Phosphoenolpyruvate-binding domains"/>
    <property type="match status" value="1"/>
</dbReference>
<dbReference type="SUPFAM" id="SSF51621">
    <property type="entry name" value="Phosphoenolpyruvate/pyruvate domain"/>
    <property type="match status" value="1"/>
</dbReference>
<dbReference type="Pfam" id="PF03328">
    <property type="entry name" value="HpcH_HpaI"/>
    <property type="match status" value="1"/>
</dbReference>
<dbReference type="GO" id="GO:0005737">
    <property type="term" value="C:cytoplasm"/>
    <property type="evidence" value="ECO:0007669"/>
    <property type="project" value="TreeGrafter"/>
</dbReference>
<dbReference type="EMBL" id="UINC01089749">
    <property type="protein sequence ID" value="SVC41091.1"/>
    <property type="molecule type" value="Genomic_DNA"/>
</dbReference>
<evidence type="ECO:0000313" key="5">
    <source>
        <dbReference type="EMBL" id="SVC41091.1"/>
    </source>
</evidence>
<evidence type="ECO:0000256" key="2">
    <source>
        <dbReference type="ARBA" id="ARBA00022723"/>
    </source>
</evidence>
<accession>A0A382M1Q2</accession>
<organism evidence="5">
    <name type="scientific">marine metagenome</name>
    <dbReference type="NCBI Taxonomy" id="408172"/>
    <lineage>
        <taxon>unclassified sequences</taxon>
        <taxon>metagenomes</taxon>
        <taxon>ecological metagenomes</taxon>
    </lineage>
</organism>
<dbReference type="InterPro" id="IPR050251">
    <property type="entry name" value="HpcH-HpaI_aldolase"/>
</dbReference>
<dbReference type="InterPro" id="IPR015813">
    <property type="entry name" value="Pyrv/PenolPyrv_kinase-like_dom"/>
</dbReference>
<name>A0A382M1Q2_9ZZZZ</name>
<feature type="domain" description="HpcH/HpaI aldolase/citrate lyase" evidence="4">
    <location>
        <begin position="30"/>
        <end position="214"/>
    </location>
</feature>
<dbReference type="InterPro" id="IPR040442">
    <property type="entry name" value="Pyrv_kinase-like_dom_sf"/>
</dbReference>
<dbReference type="GO" id="GO:0016832">
    <property type="term" value="F:aldehyde-lyase activity"/>
    <property type="evidence" value="ECO:0007669"/>
    <property type="project" value="TreeGrafter"/>
</dbReference>
<proteinExistence type="inferred from homology"/>
<evidence type="ECO:0000256" key="3">
    <source>
        <dbReference type="ARBA" id="ARBA00023239"/>
    </source>
</evidence>
<feature type="non-terminal residue" evidence="5">
    <location>
        <position position="214"/>
    </location>
</feature>